<dbReference type="Pfam" id="PF09335">
    <property type="entry name" value="VTT_dom"/>
    <property type="match status" value="1"/>
</dbReference>
<evidence type="ECO:0000256" key="9">
    <source>
        <dbReference type="ARBA" id="ARBA00023136"/>
    </source>
</evidence>
<feature type="compositionally biased region" description="Pro residues" evidence="10">
    <location>
        <begin position="1"/>
        <end position="32"/>
    </location>
</feature>
<dbReference type="InterPro" id="IPR051076">
    <property type="entry name" value="Golgi_membrane_TVP38/TMEM64"/>
</dbReference>
<evidence type="ECO:0000256" key="10">
    <source>
        <dbReference type="SAM" id="MobiDB-lite"/>
    </source>
</evidence>
<protein>
    <recommendedName>
        <fullName evidence="4">Golgi apparatus membrane protein TVP38</fullName>
    </recommendedName>
    <alternativeName>
        <fullName evidence="5">Golgi apparatus membrane protein tvp38</fullName>
    </alternativeName>
</protein>
<keyword evidence="8" id="KW-0333">Golgi apparatus</keyword>
<evidence type="ECO:0000256" key="5">
    <source>
        <dbReference type="ARBA" id="ARBA00020673"/>
    </source>
</evidence>
<evidence type="ECO:0000256" key="8">
    <source>
        <dbReference type="ARBA" id="ARBA00023034"/>
    </source>
</evidence>
<evidence type="ECO:0000313" key="13">
    <source>
        <dbReference type="EMBL" id="KZT51734.1"/>
    </source>
</evidence>
<dbReference type="GO" id="GO:0000139">
    <property type="term" value="C:Golgi membrane"/>
    <property type="evidence" value="ECO:0007669"/>
    <property type="project" value="UniProtKB-SubCell"/>
</dbReference>
<feature type="compositionally biased region" description="Basic and acidic residues" evidence="10">
    <location>
        <begin position="624"/>
        <end position="634"/>
    </location>
</feature>
<evidence type="ECO:0000256" key="7">
    <source>
        <dbReference type="ARBA" id="ARBA00022989"/>
    </source>
</evidence>
<name>A0A165CZC5_9BASI</name>
<evidence type="ECO:0000256" key="1">
    <source>
        <dbReference type="ARBA" id="ARBA00002978"/>
    </source>
</evidence>
<comment type="similarity">
    <text evidence="3">Belongs to the TVP38/TMEM64 family.</text>
</comment>
<dbReference type="PANTHER" id="PTHR47549">
    <property type="entry name" value="GOLGI APPARATUS MEMBRANE PROTEIN TVP38-RELATED"/>
    <property type="match status" value="1"/>
</dbReference>
<sequence length="634" mass="69239">MSSPYPPAYRPSPSPGPSSSRPPNPYDRPPTTSPSNGFQPALPYQPSSQSQYNPNVYNAPYSGPGAGPGRAVQEMEEEEDGGSLFDFKKMKSWRFWLRKEWIPWYIIGLLLVVLTALMTIYHKQIVQWLTPAATWMRDLPAGWVIPVVILFVISFPPLFGHEIVAVLCGVVWGLWIGFGIVALGTFLGEVGNFYAFKYCCHSRSEKHERSTPWYACLARVVREGGFKIALIARLSAIPGHFTTAVFATCGMSIWVFCLAAALSLPKQFVTVYLGYILQQSGEGNSEPTSSKIISDVIVAISILITVFAAWYIWHKMQQVRPEVMREMRRQKRAGDAFTYKAPPGAEGSAENLWSTNDFAASEMTLTDPSKPSAPGGGKPYTPYSSGREDAAAPLFRPNSSDLPPGAAAPILSSAYAAGVASGSGRNTPQESRRYAPPSAAAYGASTDDLPMEPMRPAPGSLDQGYAYAPSPAQQVREQYLSPRVQGRPLAQAQDRQQYQQQQQQQAYAPPAGYPTQAQSYAQSYTQASNPFDDQHVPPSHQQQPQLKMPVPQAPVQLQYAPPAGPPAFEDPYDAPVHGQQTAYAPPAMTPAQPQPQPQQGQYAQPQQQQGQDAPFAVMTATGAERPRGVQLRDG</sequence>
<evidence type="ECO:0000256" key="4">
    <source>
        <dbReference type="ARBA" id="ARBA00013533"/>
    </source>
</evidence>
<dbReference type="Proteomes" id="UP000076842">
    <property type="component" value="Unassembled WGS sequence"/>
</dbReference>
<evidence type="ECO:0000256" key="6">
    <source>
        <dbReference type="ARBA" id="ARBA00022692"/>
    </source>
</evidence>
<feature type="region of interest" description="Disordered" evidence="10">
    <location>
        <begin position="487"/>
        <end position="634"/>
    </location>
</feature>
<dbReference type="InParanoid" id="A0A165CZC5"/>
<evidence type="ECO:0000256" key="3">
    <source>
        <dbReference type="ARBA" id="ARBA00008640"/>
    </source>
</evidence>
<feature type="transmembrane region" description="Helical" evidence="11">
    <location>
        <begin position="244"/>
        <end position="264"/>
    </location>
</feature>
<dbReference type="OrthoDB" id="166803at2759"/>
<feature type="transmembrane region" description="Helical" evidence="11">
    <location>
        <begin position="166"/>
        <end position="187"/>
    </location>
</feature>
<dbReference type="InterPro" id="IPR032816">
    <property type="entry name" value="VTT_dom"/>
</dbReference>
<evidence type="ECO:0000256" key="11">
    <source>
        <dbReference type="SAM" id="Phobius"/>
    </source>
</evidence>
<dbReference type="AlphaFoldDB" id="A0A165CZC5"/>
<feature type="transmembrane region" description="Helical" evidence="11">
    <location>
        <begin position="292"/>
        <end position="313"/>
    </location>
</feature>
<accession>A0A165CZC5</accession>
<feature type="compositionally biased region" description="Low complexity" evidence="10">
    <location>
        <begin position="490"/>
        <end position="528"/>
    </location>
</feature>
<gene>
    <name evidence="13" type="ORF">CALCODRAFT_503146</name>
</gene>
<feature type="region of interest" description="Disordered" evidence="10">
    <location>
        <begin position="1"/>
        <end position="77"/>
    </location>
</feature>
<evidence type="ECO:0000313" key="14">
    <source>
        <dbReference type="Proteomes" id="UP000076842"/>
    </source>
</evidence>
<comment type="subcellular location">
    <subcellularLocation>
        <location evidence="2">Golgi apparatus membrane</location>
        <topology evidence="2">Multi-pass membrane protein</topology>
    </subcellularLocation>
</comment>
<comment type="function">
    <text evidence="1">Golgi membrane protein involved in vesicular trafficking and spindle migration.</text>
</comment>
<keyword evidence="14" id="KW-1185">Reference proteome</keyword>
<feature type="compositionally biased region" description="Low complexity" evidence="10">
    <location>
        <begin position="536"/>
        <end position="545"/>
    </location>
</feature>
<keyword evidence="7 11" id="KW-1133">Transmembrane helix</keyword>
<feature type="region of interest" description="Disordered" evidence="10">
    <location>
        <begin position="419"/>
        <end position="467"/>
    </location>
</feature>
<reference evidence="13 14" key="1">
    <citation type="journal article" date="2016" name="Mol. Biol. Evol.">
        <title>Comparative Genomics of Early-Diverging Mushroom-Forming Fungi Provides Insights into the Origins of Lignocellulose Decay Capabilities.</title>
        <authorList>
            <person name="Nagy L.G."/>
            <person name="Riley R."/>
            <person name="Tritt A."/>
            <person name="Adam C."/>
            <person name="Daum C."/>
            <person name="Floudas D."/>
            <person name="Sun H."/>
            <person name="Yadav J.S."/>
            <person name="Pangilinan J."/>
            <person name="Larsson K.H."/>
            <person name="Matsuura K."/>
            <person name="Barry K."/>
            <person name="Labutti K."/>
            <person name="Kuo R."/>
            <person name="Ohm R.A."/>
            <person name="Bhattacharya S.S."/>
            <person name="Shirouzu T."/>
            <person name="Yoshinaga Y."/>
            <person name="Martin F.M."/>
            <person name="Grigoriev I.V."/>
            <person name="Hibbett D.S."/>
        </authorList>
    </citation>
    <scope>NUCLEOTIDE SEQUENCE [LARGE SCALE GENOMIC DNA]</scope>
    <source>
        <strain evidence="13 14">HHB12733</strain>
    </source>
</reference>
<feature type="transmembrane region" description="Helical" evidence="11">
    <location>
        <begin position="101"/>
        <end position="121"/>
    </location>
</feature>
<feature type="transmembrane region" description="Helical" evidence="11">
    <location>
        <begin position="141"/>
        <end position="159"/>
    </location>
</feature>
<dbReference type="STRING" id="1353952.A0A165CZC5"/>
<feature type="domain" description="VTT" evidence="12">
    <location>
        <begin position="161"/>
        <end position="275"/>
    </location>
</feature>
<organism evidence="13 14">
    <name type="scientific">Calocera cornea HHB12733</name>
    <dbReference type="NCBI Taxonomy" id="1353952"/>
    <lineage>
        <taxon>Eukaryota</taxon>
        <taxon>Fungi</taxon>
        <taxon>Dikarya</taxon>
        <taxon>Basidiomycota</taxon>
        <taxon>Agaricomycotina</taxon>
        <taxon>Dacrymycetes</taxon>
        <taxon>Dacrymycetales</taxon>
        <taxon>Dacrymycetaceae</taxon>
        <taxon>Calocera</taxon>
    </lineage>
</organism>
<feature type="compositionally biased region" description="Polar residues" evidence="10">
    <location>
        <begin position="45"/>
        <end position="56"/>
    </location>
</feature>
<feature type="compositionally biased region" description="Low complexity" evidence="10">
    <location>
        <begin position="579"/>
        <end position="614"/>
    </location>
</feature>
<dbReference type="EMBL" id="KV424093">
    <property type="protein sequence ID" value="KZT51734.1"/>
    <property type="molecule type" value="Genomic_DNA"/>
</dbReference>
<proteinExistence type="inferred from homology"/>
<keyword evidence="6 11" id="KW-0812">Transmembrane</keyword>
<feature type="region of interest" description="Disordered" evidence="10">
    <location>
        <begin position="363"/>
        <end position="406"/>
    </location>
</feature>
<evidence type="ECO:0000259" key="12">
    <source>
        <dbReference type="Pfam" id="PF09335"/>
    </source>
</evidence>
<dbReference type="PANTHER" id="PTHR47549:SF2">
    <property type="entry name" value="GOLGI APPARATUS MEMBRANE PROTEIN TVP38"/>
    <property type="match status" value="1"/>
</dbReference>
<keyword evidence="9 11" id="KW-0472">Membrane</keyword>
<evidence type="ECO:0000256" key="2">
    <source>
        <dbReference type="ARBA" id="ARBA00004653"/>
    </source>
</evidence>